<accession>A0A1H9K964</accession>
<dbReference type="NCBIfam" id="TIGR01007">
    <property type="entry name" value="eps_fam"/>
    <property type="match status" value="1"/>
</dbReference>
<evidence type="ECO:0000256" key="10">
    <source>
        <dbReference type="ARBA" id="ARBA00023137"/>
    </source>
</evidence>
<evidence type="ECO:0000256" key="5">
    <source>
        <dbReference type="ARBA" id="ARBA00022679"/>
    </source>
</evidence>
<name>A0A1H9K964_9LACT</name>
<sequence>MEQITINLPYMDYFANEAYKALRTNLGFCGKEKKAITITSYSPAEGKSTTIINLARTLTESGQKVLIIDGDLRKSSLVSKLKAIGANKGLSHYLSHQASLEEVIYSTNVNKLDIIFSGPVPPNPAELLEGDLFSMTLNSLKDYYDYILIDAPPVGSVIDAAVIAESCDGIIMVIESGTVSHKDEQEVKKQLEKTNSPILGVILNKVKHSGKGYYQKYGKYEH</sequence>
<dbReference type="GO" id="GO:0005886">
    <property type="term" value="C:plasma membrane"/>
    <property type="evidence" value="ECO:0007669"/>
    <property type="project" value="TreeGrafter"/>
</dbReference>
<dbReference type="SUPFAM" id="SSF52540">
    <property type="entry name" value="P-loop containing nucleoside triphosphate hydrolases"/>
    <property type="match status" value="1"/>
</dbReference>
<keyword evidence="11" id="KW-0270">Exopolysaccharide synthesis</keyword>
<reference evidence="15 16" key="1">
    <citation type="submission" date="2016-10" db="EMBL/GenBank/DDBJ databases">
        <authorList>
            <person name="de Groot N.N."/>
        </authorList>
    </citation>
    <scope>NUCLEOTIDE SEQUENCE [LARGE SCALE GENOMIC DNA]</scope>
    <source>
        <strain evidence="15 16">DSM 15827</strain>
    </source>
</reference>
<dbReference type="PANTHER" id="PTHR32309">
    <property type="entry name" value="TYROSINE-PROTEIN KINASE"/>
    <property type="match status" value="1"/>
</dbReference>
<keyword evidence="8" id="KW-0067">ATP-binding</keyword>
<evidence type="ECO:0000256" key="11">
    <source>
        <dbReference type="ARBA" id="ARBA00023169"/>
    </source>
</evidence>
<dbReference type="InterPro" id="IPR027417">
    <property type="entry name" value="P-loop_NTPase"/>
</dbReference>
<dbReference type="STRING" id="137733.SAMN05421767_11222"/>
<dbReference type="EMBL" id="FOGF01000012">
    <property type="protein sequence ID" value="SEQ95385.1"/>
    <property type="molecule type" value="Genomic_DNA"/>
</dbReference>
<evidence type="ECO:0000256" key="6">
    <source>
        <dbReference type="ARBA" id="ARBA00022741"/>
    </source>
</evidence>
<evidence type="ECO:0000256" key="2">
    <source>
        <dbReference type="ARBA" id="ARBA00007316"/>
    </source>
</evidence>
<protein>
    <recommendedName>
        <fullName evidence="4">Tyrosine-protein kinase CpsD</fullName>
        <ecNumber evidence="3">2.7.10.2</ecNumber>
    </recommendedName>
</protein>
<keyword evidence="16" id="KW-1185">Reference proteome</keyword>
<organism evidence="15 16">
    <name type="scientific">Granulicatella balaenopterae</name>
    <dbReference type="NCBI Taxonomy" id="137733"/>
    <lineage>
        <taxon>Bacteria</taxon>
        <taxon>Bacillati</taxon>
        <taxon>Bacillota</taxon>
        <taxon>Bacilli</taxon>
        <taxon>Lactobacillales</taxon>
        <taxon>Carnobacteriaceae</taxon>
        <taxon>Granulicatella</taxon>
    </lineage>
</organism>
<evidence type="ECO:0000313" key="16">
    <source>
        <dbReference type="Proteomes" id="UP000198556"/>
    </source>
</evidence>
<evidence type="ECO:0000256" key="1">
    <source>
        <dbReference type="ARBA" id="ARBA00005132"/>
    </source>
</evidence>
<dbReference type="Gene3D" id="3.40.50.300">
    <property type="entry name" value="P-loop containing nucleotide triphosphate hydrolases"/>
    <property type="match status" value="1"/>
</dbReference>
<dbReference type="GO" id="GO:0045227">
    <property type="term" value="P:capsule polysaccharide biosynthetic process"/>
    <property type="evidence" value="ECO:0007669"/>
    <property type="project" value="UniProtKB-UniPathway"/>
</dbReference>
<dbReference type="InterPro" id="IPR005702">
    <property type="entry name" value="Wzc-like_C"/>
</dbReference>
<keyword evidence="5" id="KW-0808">Transferase</keyword>
<keyword evidence="7" id="KW-0418">Kinase</keyword>
<dbReference type="InterPro" id="IPR050445">
    <property type="entry name" value="Bact_polysacc_biosynth/exp"/>
</dbReference>
<dbReference type="Proteomes" id="UP000198556">
    <property type="component" value="Unassembled WGS sequence"/>
</dbReference>
<keyword evidence="6" id="KW-0547">Nucleotide-binding</keyword>
<dbReference type="CDD" id="cd05387">
    <property type="entry name" value="BY-kinase"/>
    <property type="match status" value="1"/>
</dbReference>
<evidence type="ECO:0000256" key="3">
    <source>
        <dbReference type="ARBA" id="ARBA00011903"/>
    </source>
</evidence>
<evidence type="ECO:0000313" key="15">
    <source>
        <dbReference type="EMBL" id="SEQ95385.1"/>
    </source>
</evidence>
<dbReference type="PANTHER" id="PTHR32309:SF13">
    <property type="entry name" value="FERRIC ENTEROBACTIN TRANSPORT PROTEIN FEPE"/>
    <property type="match status" value="1"/>
</dbReference>
<dbReference type="AlphaFoldDB" id="A0A1H9K964"/>
<dbReference type="RefSeq" id="WP_089746435.1">
    <property type="nucleotide sequence ID" value="NZ_FOGF01000012.1"/>
</dbReference>
<evidence type="ECO:0000256" key="7">
    <source>
        <dbReference type="ARBA" id="ARBA00022777"/>
    </source>
</evidence>
<keyword evidence="10" id="KW-0829">Tyrosine-protein kinase</keyword>
<evidence type="ECO:0000256" key="12">
    <source>
        <dbReference type="ARBA" id="ARBA00024964"/>
    </source>
</evidence>
<dbReference type="GO" id="GO:0005524">
    <property type="term" value="F:ATP binding"/>
    <property type="evidence" value="ECO:0007669"/>
    <property type="project" value="UniProtKB-KW"/>
</dbReference>
<proteinExistence type="inferred from homology"/>
<keyword evidence="9" id="KW-0972">Capsule biogenesis/degradation</keyword>
<evidence type="ECO:0000256" key="9">
    <source>
        <dbReference type="ARBA" id="ARBA00022903"/>
    </source>
</evidence>
<comment type="function">
    <text evidence="12">Involved in the regulation of capsular polysaccharide biosynthesis. Autophosphorylation of CpsD attenuates its activity and reduces the level of encapsulation. May be part of a complex that directs the coordinated polymerization and export to the cell surface of the capsular polysaccharide.</text>
</comment>
<dbReference type="UniPathway" id="UPA00934"/>
<dbReference type="EC" id="2.7.10.2" evidence="3"/>
<evidence type="ECO:0000256" key="13">
    <source>
        <dbReference type="ARBA" id="ARBA00051245"/>
    </source>
</evidence>
<evidence type="ECO:0000259" key="14">
    <source>
        <dbReference type="Pfam" id="PF13614"/>
    </source>
</evidence>
<comment type="similarity">
    <text evidence="2">Belongs to the CpsD/CapB family.</text>
</comment>
<feature type="domain" description="AAA" evidence="14">
    <location>
        <begin position="35"/>
        <end position="183"/>
    </location>
</feature>
<dbReference type="Pfam" id="PF13614">
    <property type="entry name" value="AAA_31"/>
    <property type="match status" value="1"/>
</dbReference>
<comment type="pathway">
    <text evidence="1">Capsule biogenesis; capsule polysaccharide biosynthesis.</text>
</comment>
<dbReference type="OrthoDB" id="9794577at2"/>
<comment type="catalytic activity">
    <reaction evidence="13">
        <text>L-tyrosyl-[protein] + ATP = O-phospho-L-tyrosyl-[protein] + ADP + H(+)</text>
        <dbReference type="Rhea" id="RHEA:10596"/>
        <dbReference type="Rhea" id="RHEA-COMP:10136"/>
        <dbReference type="Rhea" id="RHEA-COMP:20101"/>
        <dbReference type="ChEBI" id="CHEBI:15378"/>
        <dbReference type="ChEBI" id="CHEBI:30616"/>
        <dbReference type="ChEBI" id="CHEBI:46858"/>
        <dbReference type="ChEBI" id="CHEBI:61978"/>
        <dbReference type="ChEBI" id="CHEBI:456216"/>
        <dbReference type="EC" id="2.7.10.2"/>
    </reaction>
</comment>
<dbReference type="InterPro" id="IPR025669">
    <property type="entry name" value="AAA_dom"/>
</dbReference>
<evidence type="ECO:0000256" key="4">
    <source>
        <dbReference type="ARBA" id="ARBA00019200"/>
    </source>
</evidence>
<evidence type="ECO:0000256" key="8">
    <source>
        <dbReference type="ARBA" id="ARBA00022840"/>
    </source>
</evidence>
<gene>
    <name evidence="15" type="ORF">SAMN05421767_11222</name>
</gene>
<dbReference type="GO" id="GO:0004715">
    <property type="term" value="F:non-membrane spanning protein tyrosine kinase activity"/>
    <property type="evidence" value="ECO:0007669"/>
    <property type="project" value="UniProtKB-EC"/>
</dbReference>